<keyword evidence="6 10" id="KW-0805">Transcription regulation</keyword>
<evidence type="ECO:0000256" key="5">
    <source>
        <dbReference type="ARBA" id="ARBA00022853"/>
    </source>
</evidence>
<evidence type="ECO:0000256" key="2">
    <source>
        <dbReference type="ARBA" id="ARBA00022723"/>
    </source>
</evidence>
<evidence type="ECO:0000256" key="7">
    <source>
        <dbReference type="ARBA" id="ARBA00023159"/>
    </source>
</evidence>
<evidence type="ECO:0000256" key="3">
    <source>
        <dbReference type="ARBA" id="ARBA00022771"/>
    </source>
</evidence>
<comment type="function">
    <text evidence="10 11">Functions as component of the transcription regulatory histone acetylation (HAT) complex SAGA. At the promoters, SAGA is required for recruitment of the basal transcription machinery. It influences RNA polymerase II transcriptional activity through different activities such as TBP interaction and promoter selectivity, interaction with transcription activators, and chromatin modification through histone acetylation and deubiquitination. SAGA acetylates nucleosomal histone H3 to some extent (to form H3K9ac, H3K14ac, H3K18ac and H3K23ac). SAGA interacts with DNA via upstream activating sequences (UASs). Involved in transcriptional regulation of a subset of SAGA-regulated genes. Within the SAGA complex, participates in a subcomplex, that specifically deubiquitinates histones H2B.</text>
</comment>
<protein>
    <recommendedName>
        <fullName evidence="10 11">SAGA-associated factor 11</fullName>
    </recommendedName>
</protein>
<dbReference type="Proteomes" id="UP001497600">
    <property type="component" value="Chromosome G"/>
</dbReference>
<feature type="zinc finger region" description="SGF11-type" evidence="10">
    <location>
        <begin position="78"/>
        <end position="99"/>
    </location>
</feature>
<keyword evidence="7 10" id="KW-0010">Activator</keyword>
<evidence type="ECO:0000256" key="4">
    <source>
        <dbReference type="ARBA" id="ARBA00022833"/>
    </source>
</evidence>
<accession>A0ABP0ELI4</accession>
<evidence type="ECO:0000256" key="11">
    <source>
        <dbReference type="RuleBase" id="RU261113"/>
    </source>
</evidence>
<evidence type="ECO:0000313" key="12">
    <source>
        <dbReference type="EMBL" id="CAK7916458.1"/>
    </source>
</evidence>
<reference evidence="12 13" key="1">
    <citation type="submission" date="2024-01" db="EMBL/GenBank/DDBJ databases">
        <authorList>
            <consortium name="Genoscope - CEA"/>
            <person name="William W."/>
        </authorList>
    </citation>
    <scope>NUCLEOTIDE SEQUENCE [LARGE SCALE GENOMIC DNA]</scope>
    <source>
        <strain evidence="12 13">29B2s-10</strain>
    </source>
</reference>
<gene>
    <name evidence="10 12" type="primary">SGF11</name>
    <name evidence="12" type="ORF">CAAN4_G03928</name>
</gene>
<dbReference type="Pfam" id="PF08209">
    <property type="entry name" value="Sgf11"/>
    <property type="match status" value="1"/>
</dbReference>
<comment type="subunit">
    <text evidence="10 11">Component of the 1.8 MDa SAGA transcription coactivator-HAT complex. SAGA is built of 5 distinct domains with specialized functions. Within the SAGA complex, SUS1, SGF11, SGF73 and UBP8 form an additional subcomplex of SAGA called the DUB module (deubiquitination module). Interacts directly with SGF73, SUS1 and UBP8.</text>
</comment>
<keyword evidence="5 10" id="KW-0156">Chromatin regulator</keyword>
<dbReference type="Gene3D" id="3.30.160.60">
    <property type="entry name" value="Classic Zinc Finger"/>
    <property type="match status" value="1"/>
</dbReference>
<comment type="domain">
    <text evidence="10">The C-terminal SGF11-type zinc-finger domain together with the C-terminal catalytic domain of UBP8 forms the 'catalytic lobe' of the SAGA deubiquitination module.</text>
</comment>
<evidence type="ECO:0000256" key="10">
    <source>
        <dbReference type="HAMAP-Rule" id="MF_03047"/>
    </source>
</evidence>
<comment type="domain">
    <text evidence="10">The long N-terminal helix forms part of the 'assembly lobe' of the SAGA deubiquitination module.</text>
</comment>
<name>A0ABP0ELI4_9ASCO</name>
<sequence>MTEQPVTLEALAESLLQDLLDNIVRHQTLASVSRHRSLQETVGSKDPLQVPTYNVSSTKDIYGQDKLKLKSSEGSRYFQCENCGRKIAGGRFAQHINKCLDRKGR</sequence>
<evidence type="ECO:0000256" key="1">
    <source>
        <dbReference type="ARBA" id="ARBA00004123"/>
    </source>
</evidence>
<evidence type="ECO:0000256" key="8">
    <source>
        <dbReference type="ARBA" id="ARBA00023163"/>
    </source>
</evidence>
<evidence type="ECO:0000256" key="9">
    <source>
        <dbReference type="ARBA" id="ARBA00023242"/>
    </source>
</evidence>
<evidence type="ECO:0000313" key="13">
    <source>
        <dbReference type="Proteomes" id="UP001497600"/>
    </source>
</evidence>
<evidence type="ECO:0000256" key="6">
    <source>
        <dbReference type="ARBA" id="ARBA00023015"/>
    </source>
</evidence>
<proteinExistence type="inferred from homology"/>
<keyword evidence="13" id="KW-1185">Reference proteome</keyword>
<comment type="similarity">
    <text evidence="10 11">Belongs to the SGF11 family.</text>
</comment>
<dbReference type="InterPro" id="IPR013246">
    <property type="entry name" value="SAGA_su_Sgf11"/>
</dbReference>
<dbReference type="EMBL" id="OZ004259">
    <property type="protein sequence ID" value="CAK7916458.1"/>
    <property type="molecule type" value="Genomic_DNA"/>
</dbReference>
<keyword evidence="3 10" id="KW-0863">Zinc-finger</keyword>
<keyword evidence="2 10" id="KW-0479">Metal-binding</keyword>
<keyword evidence="8 10" id="KW-0804">Transcription</keyword>
<dbReference type="HAMAP" id="MF_03047">
    <property type="entry name" value="Sgf11"/>
    <property type="match status" value="1"/>
</dbReference>
<keyword evidence="9 10" id="KW-0539">Nucleus</keyword>
<organism evidence="12 13">
    <name type="scientific">[Candida] anglica</name>
    <dbReference type="NCBI Taxonomy" id="148631"/>
    <lineage>
        <taxon>Eukaryota</taxon>
        <taxon>Fungi</taxon>
        <taxon>Dikarya</taxon>
        <taxon>Ascomycota</taxon>
        <taxon>Saccharomycotina</taxon>
        <taxon>Pichiomycetes</taxon>
        <taxon>Debaryomycetaceae</taxon>
        <taxon>Kurtzmaniella</taxon>
    </lineage>
</organism>
<keyword evidence="4 10" id="KW-0862">Zinc</keyword>
<comment type="subcellular location">
    <subcellularLocation>
        <location evidence="1 10 11">Nucleus</location>
    </subcellularLocation>
</comment>